<evidence type="ECO:0000256" key="5">
    <source>
        <dbReference type="ARBA" id="ARBA00022946"/>
    </source>
</evidence>
<dbReference type="Pfam" id="PF07992">
    <property type="entry name" value="Pyr_redox_2"/>
    <property type="match status" value="1"/>
</dbReference>
<evidence type="ECO:0000259" key="11">
    <source>
        <dbReference type="Pfam" id="PF22366"/>
    </source>
</evidence>
<proteinExistence type="inferred from homology"/>
<dbReference type="PRINTS" id="PR00368">
    <property type="entry name" value="FADPNR"/>
</dbReference>
<feature type="domain" description="FAD/NAD(P)-binding" evidence="10">
    <location>
        <begin position="20"/>
        <end position="338"/>
    </location>
</feature>
<dbReference type="InterPro" id="IPR045024">
    <property type="entry name" value="NDH-2"/>
</dbReference>
<keyword evidence="9" id="KW-0472">Membrane</keyword>
<dbReference type="GO" id="GO:0050136">
    <property type="term" value="F:NADH dehydrogenase (quinone) (non-electrogenic) activity"/>
    <property type="evidence" value="ECO:0007669"/>
    <property type="project" value="UniProtKB-EC"/>
</dbReference>
<dbReference type="InterPro" id="IPR023753">
    <property type="entry name" value="FAD/NAD-binding_dom"/>
</dbReference>
<dbReference type="SUPFAM" id="SSF51905">
    <property type="entry name" value="FAD/NAD(P)-binding domain"/>
    <property type="match status" value="2"/>
</dbReference>
<evidence type="ECO:0000313" key="12">
    <source>
        <dbReference type="EMBL" id="PRY89684.1"/>
    </source>
</evidence>
<dbReference type="Pfam" id="PF22366">
    <property type="entry name" value="NDH2_C"/>
    <property type="match status" value="1"/>
</dbReference>
<feature type="domain" description="External alternative NADH-ubiquinone oxidoreductase-like C-terminal" evidence="11">
    <location>
        <begin position="362"/>
        <end position="417"/>
    </location>
</feature>
<organism evidence="12 13">
    <name type="scientific">Mongoliibacter ruber</name>
    <dbReference type="NCBI Taxonomy" id="1750599"/>
    <lineage>
        <taxon>Bacteria</taxon>
        <taxon>Pseudomonadati</taxon>
        <taxon>Bacteroidota</taxon>
        <taxon>Cytophagia</taxon>
        <taxon>Cytophagales</taxon>
        <taxon>Cyclobacteriaceae</taxon>
        <taxon>Mongoliibacter</taxon>
    </lineage>
</organism>
<sequence>MLTIQELTPIPNIPESKFKRIVIVGAGFAGIQLAQKLAKSDYQVILLDKNNYHQFQPLLYQVATAALSPSAVSFPLRRLFHKTENIVFRMAIVRKIDKEKKILETNLGHLNYDILVLSQGANTNFFGNKNIQTHAAPMKSTSEALYIRNKIISNYERAVNLKSVEDRRPIMNVVIVGGGATGVELAGAIAELRNHVFPKDYPQLSFENMRVILIEAGPSLLSGLSEGSRAKAKSYLGKLGVEVMLGTMVEDYDGLVVKLKDKEPIETITLLWAAGIKANSLLGIDSEQVAKNGRLIVDEFNRLINEDSIYVVGDQCEQKEEKYPHGHPQVAQVAIQQASNLAKNLKLDLQNKPWKPFQYRDLGSMATVGKKMAVVDLPFISFQGTFAWLVWLFVHLMAILGVKNKLLIFISWAWKYLAFDPSLRLLIRPKYVKPNKREWLLDQDDLE</sequence>
<accession>A0A2T0WSY5</accession>
<evidence type="ECO:0000256" key="1">
    <source>
        <dbReference type="ARBA" id="ARBA00005272"/>
    </source>
</evidence>
<feature type="transmembrane region" description="Helical" evidence="9">
    <location>
        <begin position="379"/>
        <end position="400"/>
    </location>
</feature>
<dbReference type="EC" id="1.6.5.9" evidence="2"/>
<keyword evidence="7" id="KW-0520">NAD</keyword>
<comment type="caution">
    <text evidence="12">The sequence shown here is derived from an EMBL/GenBank/DDBJ whole genome shotgun (WGS) entry which is preliminary data.</text>
</comment>
<keyword evidence="9" id="KW-1133">Transmembrane helix</keyword>
<comment type="similarity">
    <text evidence="1">Belongs to the NADH dehydrogenase family.</text>
</comment>
<dbReference type="EMBL" id="PVTR01000002">
    <property type="protein sequence ID" value="PRY89684.1"/>
    <property type="molecule type" value="Genomic_DNA"/>
</dbReference>
<keyword evidence="5" id="KW-0809">Transit peptide</keyword>
<keyword evidence="6" id="KW-0560">Oxidoreductase</keyword>
<gene>
    <name evidence="12" type="ORF">CLW00_102160</name>
</gene>
<reference evidence="12 13" key="1">
    <citation type="submission" date="2018-03" db="EMBL/GenBank/DDBJ databases">
        <title>Genomic Encyclopedia of Archaeal and Bacterial Type Strains, Phase II (KMG-II): from individual species to whole genera.</title>
        <authorList>
            <person name="Goeker M."/>
        </authorList>
    </citation>
    <scope>NUCLEOTIDE SEQUENCE [LARGE SCALE GENOMIC DNA]</scope>
    <source>
        <strain evidence="12 13">DSM 27929</strain>
    </source>
</reference>
<evidence type="ECO:0000256" key="6">
    <source>
        <dbReference type="ARBA" id="ARBA00023002"/>
    </source>
</evidence>
<dbReference type="InterPro" id="IPR036188">
    <property type="entry name" value="FAD/NAD-bd_sf"/>
</dbReference>
<evidence type="ECO:0000256" key="7">
    <source>
        <dbReference type="ARBA" id="ARBA00023027"/>
    </source>
</evidence>
<dbReference type="Gene3D" id="3.50.50.100">
    <property type="match status" value="1"/>
</dbReference>
<protein>
    <recommendedName>
        <fullName evidence="2">NADH:ubiquinone reductase (non-electrogenic)</fullName>
        <ecNumber evidence="2">1.6.5.9</ecNumber>
    </recommendedName>
</protein>
<evidence type="ECO:0000256" key="2">
    <source>
        <dbReference type="ARBA" id="ARBA00012637"/>
    </source>
</evidence>
<evidence type="ECO:0000256" key="3">
    <source>
        <dbReference type="ARBA" id="ARBA00022630"/>
    </source>
</evidence>
<dbReference type="RefSeq" id="WP_106132383.1">
    <property type="nucleotide sequence ID" value="NZ_PVTR01000002.1"/>
</dbReference>
<dbReference type="OrthoDB" id="9781621at2"/>
<dbReference type="PANTHER" id="PTHR43706:SF47">
    <property type="entry name" value="EXTERNAL NADH-UBIQUINONE OXIDOREDUCTASE 1, MITOCHONDRIAL-RELATED"/>
    <property type="match status" value="1"/>
</dbReference>
<keyword evidence="13" id="KW-1185">Reference proteome</keyword>
<dbReference type="PANTHER" id="PTHR43706">
    <property type="entry name" value="NADH DEHYDROGENASE"/>
    <property type="match status" value="1"/>
</dbReference>
<comment type="catalytic activity">
    <reaction evidence="8">
        <text>a quinone + NADH + H(+) = a quinol + NAD(+)</text>
        <dbReference type="Rhea" id="RHEA:46160"/>
        <dbReference type="ChEBI" id="CHEBI:15378"/>
        <dbReference type="ChEBI" id="CHEBI:24646"/>
        <dbReference type="ChEBI" id="CHEBI:57540"/>
        <dbReference type="ChEBI" id="CHEBI:57945"/>
        <dbReference type="ChEBI" id="CHEBI:132124"/>
        <dbReference type="EC" id="1.6.5.9"/>
    </reaction>
</comment>
<evidence type="ECO:0000256" key="4">
    <source>
        <dbReference type="ARBA" id="ARBA00022827"/>
    </source>
</evidence>
<dbReference type="PRINTS" id="PR00411">
    <property type="entry name" value="PNDRDTASEI"/>
</dbReference>
<evidence type="ECO:0000256" key="8">
    <source>
        <dbReference type="ARBA" id="ARBA00047599"/>
    </source>
</evidence>
<name>A0A2T0WSY5_9BACT</name>
<evidence type="ECO:0000256" key="9">
    <source>
        <dbReference type="SAM" id="Phobius"/>
    </source>
</evidence>
<evidence type="ECO:0000259" key="10">
    <source>
        <dbReference type="Pfam" id="PF07992"/>
    </source>
</evidence>
<keyword evidence="9" id="KW-0812">Transmembrane</keyword>
<keyword evidence="3" id="KW-0285">Flavoprotein</keyword>
<dbReference type="InterPro" id="IPR054585">
    <property type="entry name" value="NDH2-like_C"/>
</dbReference>
<keyword evidence="4" id="KW-0274">FAD</keyword>
<evidence type="ECO:0000313" key="13">
    <source>
        <dbReference type="Proteomes" id="UP000238157"/>
    </source>
</evidence>
<dbReference type="AlphaFoldDB" id="A0A2T0WSY5"/>
<dbReference type="Proteomes" id="UP000238157">
    <property type="component" value="Unassembled WGS sequence"/>
</dbReference>